<gene>
    <name evidence="1" type="ORF">CY34DRAFT_18133</name>
</gene>
<dbReference type="EMBL" id="KN835862">
    <property type="protein sequence ID" value="KIK33821.1"/>
    <property type="molecule type" value="Genomic_DNA"/>
</dbReference>
<name>A0A0C9ZWM8_9AGAM</name>
<dbReference type="AlphaFoldDB" id="A0A0C9ZWM8"/>
<evidence type="ECO:0000313" key="2">
    <source>
        <dbReference type="Proteomes" id="UP000054485"/>
    </source>
</evidence>
<keyword evidence="2" id="KW-1185">Reference proteome</keyword>
<sequence>MADDDFVIEEDTPSSDVEFVGHSKPVVVKTKSEPVSLRVTSAVTNVGVKHKAPVAKRTKSSVAHTRSLSSIASATSRAVSNSVEVEILPRSAYRIKNLPGGTQAVARWSAVFIPTLIFAIGDQDEVWAWALPKLEAVLCTTVQDTWDAVYKDIPHKVTTDGHVMALVTQQLSEWRNGMGTTTVTALTHFMSLQDDVETDEDREDFANNLLLS</sequence>
<evidence type="ECO:0000313" key="1">
    <source>
        <dbReference type="EMBL" id="KIK33821.1"/>
    </source>
</evidence>
<proteinExistence type="predicted"/>
<accession>A0A0C9ZWM8</accession>
<protein>
    <submittedName>
        <fullName evidence="1">Uncharacterized protein</fullName>
    </submittedName>
</protein>
<dbReference type="OrthoDB" id="3267567at2759"/>
<organism evidence="1 2">
    <name type="scientific">Suillus luteus UH-Slu-Lm8-n1</name>
    <dbReference type="NCBI Taxonomy" id="930992"/>
    <lineage>
        <taxon>Eukaryota</taxon>
        <taxon>Fungi</taxon>
        <taxon>Dikarya</taxon>
        <taxon>Basidiomycota</taxon>
        <taxon>Agaricomycotina</taxon>
        <taxon>Agaricomycetes</taxon>
        <taxon>Agaricomycetidae</taxon>
        <taxon>Boletales</taxon>
        <taxon>Suillineae</taxon>
        <taxon>Suillaceae</taxon>
        <taxon>Suillus</taxon>
    </lineage>
</organism>
<dbReference type="InParanoid" id="A0A0C9ZWM8"/>
<dbReference type="Proteomes" id="UP000054485">
    <property type="component" value="Unassembled WGS sequence"/>
</dbReference>
<reference evidence="1 2" key="1">
    <citation type="submission" date="2014-04" db="EMBL/GenBank/DDBJ databases">
        <authorList>
            <consortium name="DOE Joint Genome Institute"/>
            <person name="Kuo A."/>
            <person name="Ruytinx J."/>
            <person name="Rineau F."/>
            <person name="Colpaert J."/>
            <person name="Kohler A."/>
            <person name="Nagy L.G."/>
            <person name="Floudas D."/>
            <person name="Copeland A."/>
            <person name="Barry K.W."/>
            <person name="Cichocki N."/>
            <person name="Veneault-Fourrey C."/>
            <person name="LaButti K."/>
            <person name="Lindquist E.A."/>
            <person name="Lipzen A."/>
            <person name="Lundell T."/>
            <person name="Morin E."/>
            <person name="Murat C."/>
            <person name="Sun H."/>
            <person name="Tunlid A."/>
            <person name="Henrissat B."/>
            <person name="Grigoriev I.V."/>
            <person name="Hibbett D.S."/>
            <person name="Martin F."/>
            <person name="Nordberg H.P."/>
            <person name="Cantor M.N."/>
            <person name="Hua S.X."/>
        </authorList>
    </citation>
    <scope>NUCLEOTIDE SEQUENCE [LARGE SCALE GENOMIC DNA]</scope>
    <source>
        <strain evidence="1 2">UH-Slu-Lm8-n1</strain>
    </source>
</reference>
<reference evidence="2" key="2">
    <citation type="submission" date="2015-01" db="EMBL/GenBank/DDBJ databases">
        <title>Evolutionary Origins and Diversification of the Mycorrhizal Mutualists.</title>
        <authorList>
            <consortium name="DOE Joint Genome Institute"/>
            <consortium name="Mycorrhizal Genomics Consortium"/>
            <person name="Kohler A."/>
            <person name="Kuo A."/>
            <person name="Nagy L.G."/>
            <person name="Floudas D."/>
            <person name="Copeland A."/>
            <person name="Barry K.W."/>
            <person name="Cichocki N."/>
            <person name="Veneault-Fourrey C."/>
            <person name="LaButti K."/>
            <person name="Lindquist E.A."/>
            <person name="Lipzen A."/>
            <person name="Lundell T."/>
            <person name="Morin E."/>
            <person name="Murat C."/>
            <person name="Riley R."/>
            <person name="Ohm R."/>
            <person name="Sun H."/>
            <person name="Tunlid A."/>
            <person name="Henrissat B."/>
            <person name="Grigoriev I.V."/>
            <person name="Hibbett D.S."/>
            <person name="Martin F."/>
        </authorList>
    </citation>
    <scope>NUCLEOTIDE SEQUENCE [LARGE SCALE GENOMIC DNA]</scope>
    <source>
        <strain evidence="2">UH-Slu-Lm8-n1</strain>
    </source>
</reference>
<dbReference type="HOGENOM" id="CLU_1300415_0_0_1"/>